<feature type="domain" description="Peptidoglycan beta-N-acetylmuramidase NamZ C-terminal" evidence="2">
    <location>
        <begin position="230"/>
        <end position="390"/>
    </location>
</feature>
<dbReference type="Pfam" id="PF20732">
    <property type="entry name" value="NamZ_C"/>
    <property type="match status" value="1"/>
</dbReference>
<evidence type="ECO:0000259" key="2">
    <source>
        <dbReference type="Pfam" id="PF20732"/>
    </source>
</evidence>
<dbReference type="Gene3D" id="3.40.50.12170">
    <property type="entry name" value="Uncharacterised protein PF07075, DUF1343"/>
    <property type="match status" value="1"/>
</dbReference>
<proteinExistence type="predicted"/>
<dbReference type="PANTHER" id="PTHR42915">
    <property type="entry name" value="HYPOTHETICAL 460 KDA PROTEIN IN FEUA-SIGW INTERGENIC REGION [PRECURSOR]"/>
    <property type="match status" value="1"/>
</dbReference>
<dbReference type="AlphaFoldDB" id="A0A381R8Z3"/>
<dbReference type="EMBL" id="UINC01001675">
    <property type="protein sequence ID" value="SUZ86327.1"/>
    <property type="molecule type" value="Genomic_DNA"/>
</dbReference>
<sequence length="390" mass="43721">MRQMSIILGFERLIDSGRIRGHRVGLVCNLASIDKNLQHISTRFANEPSVTLNALFGPQHGFKSNDQDNMVETSHSHHPIHDIPIYSLYSETRTPTTDMLRDLDVLVIDLQDVGTRVYTYLYTMANCLRACRQHDIPVIVADRPNPIGGISIEGPLLDETYSSFVGQFAIPLRHGMTIGEVANLFNDHFGIGAKLEVFKMEGWTRQMYFDDTSLPWIPPSPNLPTLDSAIVYSGNVLIEGTNLSEGRGTTLPFELIGAPWINAEQLVTDLNAVDLPGVYFRPTTFEPTFQKHAQSVCHGCQIHVHDRTTFKPVLTTAALLLACQQANPNFFSWRKPPYEYEHVKLPIDILSGSAHLREHIEANAPLAKLETGWSADLSSFAPIREKFLIY</sequence>
<dbReference type="InterPro" id="IPR048502">
    <property type="entry name" value="NamZ_N"/>
</dbReference>
<organism evidence="3">
    <name type="scientific">marine metagenome</name>
    <dbReference type="NCBI Taxonomy" id="408172"/>
    <lineage>
        <taxon>unclassified sequences</taxon>
        <taxon>metagenomes</taxon>
        <taxon>ecological metagenomes</taxon>
    </lineage>
</organism>
<feature type="domain" description="Peptidoglycan beta-N-acetylmuramidase NamZ N-terminal" evidence="1">
    <location>
        <begin position="24"/>
        <end position="226"/>
    </location>
</feature>
<protein>
    <recommendedName>
        <fullName evidence="4">DUF1343 domain-containing protein</fullName>
    </recommendedName>
</protein>
<accession>A0A381R8Z3</accession>
<dbReference type="PANTHER" id="PTHR42915:SF1">
    <property type="entry name" value="PEPTIDOGLYCAN BETA-N-ACETYLMURAMIDASE NAMZ"/>
    <property type="match status" value="1"/>
</dbReference>
<dbReference type="Pfam" id="PF07075">
    <property type="entry name" value="NamZ_N"/>
    <property type="match status" value="1"/>
</dbReference>
<reference evidence="3" key="1">
    <citation type="submission" date="2018-05" db="EMBL/GenBank/DDBJ databases">
        <authorList>
            <person name="Lanie J.A."/>
            <person name="Ng W.-L."/>
            <person name="Kazmierczak K.M."/>
            <person name="Andrzejewski T.M."/>
            <person name="Davidsen T.M."/>
            <person name="Wayne K.J."/>
            <person name="Tettelin H."/>
            <person name="Glass J.I."/>
            <person name="Rusch D."/>
            <person name="Podicherti R."/>
            <person name="Tsui H.-C.T."/>
            <person name="Winkler M.E."/>
        </authorList>
    </citation>
    <scope>NUCLEOTIDE SEQUENCE</scope>
</reference>
<dbReference type="InterPro" id="IPR008302">
    <property type="entry name" value="NamZ"/>
</dbReference>
<evidence type="ECO:0000259" key="1">
    <source>
        <dbReference type="Pfam" id="PF07075"/>
    </source>
</evidence>
<dbReference type="InterPro" id="IPR048503">
    <property type="entry name" value="NamZ_C"/>
</dbReference>
<evidence type="ECO:0008006" key="4">
    <source>
        <dbReference type="Google" id="ProtNLM"/>
    </source>
</evidence>
<gene>
    <name evidence="3" type="ORF">METZ01_LOCUS39181</name>
</gene>
<dbReference type="Gene3D" id="3.90.1150.140">
    <property type="match status" value="1"/>
</dbReference>
<evidence type="ECO:0000313" key="3">
    <source>
        <dbReference type="EMBL" id="SUZ86327.1"/>
    </source>
</evidence>
<name>A0A381R8Z3_9ZZZZ</name>
<dbReference type="GO" id="GO:0033922">
    <property type="term" value="F:peptidoglycan beta-N-acetylmuramidase activity"/>
    <property type="evidence" value="ECO:0007669"/>
    <property type="project" value="InterPro"/>
</dbReference>
<dbReference type="PIRSF" id="PIRSF016719">
    <property type="entry name" value="UCP016719"/>
    <property type="match status" value="1"/>
</dbReference>